<protein>
    <recommendedName>
        <fullName evidence="4">Malonate decarboxylase acyl carrier protein</fullName>
    </recommendedName>
</protein>
<evidence type="ECO:0000313" key="6">
    <source>
        <dbReference type="EMBL" id="MDD9328704.1"/>
    </source>
</evidence>
<dbReference type="EMBL" id="CP146598">
    <property type="protein sequence ID" value="WWY02305.1"/>
    <property type="molecule type" value="Genomic_DNA"/>
</dbReference>
<dbReference type="InterPro" id="IPR023439">
    <property type="entry name" value="Mal_deCO2ase/Cit_lyase_ACP"/>
</dbReference>
<evidence type="ECO:0000256" key="1">
    <source>
        <dbReference type="ARBA" id="ARBA00004496"/>
    </source>
</evidence>
<organism evidence="6">
    <name type="scientific">Neisseria leonii</name>
    <dbReference type="NCBI Taxonomy" id="2995413"/>
    <lineage>
        <taxon>Bacteria</taxon>
        <taxon>Pseudomonadati</taxon>
        <taxon>Pseudomonadota</taxon>
        <taxon>Betaproteobacteria</taxon>
        <taxon>Neisseriales</taxon>
        <taxon>Neisseriaceae</taxon>
        <taxon>Neisseria</taxon>
    </lineage>
</organism>
<reference evidence="6" key="1">
    <citation type="submission" date="2022-10" db="EMBL/GenBank/DDBJ databases">
        <authorList>
            <person name="Boutroux M."/>
        </authorList>
    </citation>
    <scope>NUCLEOTIDE SEQUENCE</scope>
    <source>
        <strain evidence="6">51.81</strain>
    </source>
</reference>
<dbReference type="NCBIfam" id="TIGR03130">
    <property type="entry name" value="malonate_delta"/>
    <property type="match status" value="1"/>
</dbReference>
<proteinExistence type="inferred from homology"/>
<evidence type="ECO:0000256" key="2">
    <source>
        <dbReference type="ARBA" id="ARBA00022490"/>
    </source>
</evidence>
<name>A0A9X4IBS6_9NEIS</name>
<dbReference type="RefSeq" id="WP_274585750.1">
    <property type="nucleotide sequence ID" value="NZ_CP145811.1"/>
</dbReference>
<dbReference type="HAMAP" id="MF_00710">
    <property type="entry name" value="Malonate_deCO2ase_dsu"/>
    <property type="match status" value="1"/>
</dbReference>
<evidence type="ECO:0000313" key="7">
    <source>
        <dbReference type="EMBL" id="WWY02305.1"/>
    </source>
</evidence>
<comment type="subcellular location">
    <subcellularLocation>
        <location evidence="1">Cytoplasm</location>
    </subcellularLocation>
</comment>
<dbReference type="Proteomes" id="UP001149607">
    <property type="component" value="Chromosome"/>
</dbReference>
<evidence type="ECO:0000256" key="3">
    <source>
        <dbReference type="ARBA" id="ARBA00022553"/>
    </source>
</evidence>
<feature type="modified residue" description="O-(phosphoribosyl dephospho-coenzyme A)serine" evidence="5">
    <location>
        <position position="25"/>
    </location>
</feature>
<dbReference type="InterPro" id="IPR009662">
    <property type="entry name" value="Malonate_deCO2ase_dsu"/>
</dbReference>
<dbReference type="NCBIfam" id="NF002293">
    <property type="entry name" value="PRK01220.1"/>
    <property type="match status" value="1"/>
</dbReference>
<evidence type="ECO:0000256" key="5">
    <source>
        <dbReference type="PIRSR" id="PIRSR609662-50"/>
    </source>
</evidence>
<evidence type="ECO:0000313" key="8">
    <source>
        <dbReference type="Proteomes" id="UP001149607"/>
    </source>
</evidence>
<keyword evidence="2" id="KW-0963">Cytoplasm</keyword>
<dbReference type="Pfam" id="PF06857">
    <property type="entry name" value="ACP"/>
    <property type="match status" value="1"/>
</dbReference>
<sequence length="98" mass="10334">MERFSFSMPAAGTARRHAAAGCVASGDLEILLEPAAGGCLHITVMSSVNGGRARWRALFERALSDRAVPAGRVEIHDFGATPGVVRLRLAQIFTEAGV</sequence>
<accession>A0A9X4IBS6</accession>
<evidence type="ECO:0000256" key="4">
    <source>
        <dbReference type="NCBIfam" id="TIGR03130"/>
    </source>
</evidence>
<dbReference type="GO" id="GO:0005737">
    <property type="term" value="C:cytoplasm"/>
    <property type="evidence" value="ECO:0007669"/>
    <property type="project" value="UniProtKB-SubCell"/>
</dbReference>
<reference evidence="7" key="2">
    <citation type="submission" date="2024-02" db="EMBL/GenBank/DDBJ databases">
        <title>Neisseria leonii sp. nov.</title>
        <authorList>
            <person name="Boutroux M."/>
            <person name="Favre-Rochex S."/>
            <person name="Gorgette O."/>
            <person name="Touak G."/>
            <person name="Muhle E."/>
            <person name="Chesneau O."/>
            <person name="Clermont D."/>
            <person name="Rahi P."/>
        </authorList>
    </citation>
    <scope>NUCLEOTIDE SEQUENCE</scope>
    <source>
        <strain evidence="7">51.81</strain>
    </source>
</reference>
<gene>
    <name evidence="6" type="ORF">ORY91_002142</name>
    <name evidence="7" type="ORF">V9W64_06075</name>
</gene>
<keyword evidence="8" id="KW-1185">Reference proteome</keyword>
<dbReference type="AlphaFoldDB" id="A0A9X4IBS6"/>
<keyword evidence="3 5" id="KW-0597">Phosphoprotein</keyword>
<comment type="PTM">
    <text evidence="5">Covalently binds the prosthetic group of malonate decarboxylase.</text>
</comment>
<dbReference type="EMBL" id="JAPQFL010000009">
    <property type="protein sequence ID" value="MDD9328704.1"/>
    <property type="molecule type" value="Genomic_DNA"/>
</dbReference>